<evidence type="ECO:0000313" key="3">
    <source>
        <dbReference type="EMBL" id="TCP37658.1"/>
    </source>
</evidence>
<keyword evidence="4" id="KW-1185">Reference proteome</keyword>
<dbReference type="Proteomes" id="UP000295399">
    <property type="component" value="Unassembled WGS sequence"/>
</dbReference>
<gene>
    <name evidence="3" type="ORF">EV659_10263</name>
</gene>
<dbReference type="InterPro" id="IPR013762">
    <property type="entry name" value="Integrase-like_cat_sf"/>
</dbReference>
<dbReference type="Gene3D" id="1.10.443.10">
    <property type="entry name" value="Intergrase catalytic core"/>
    <property type="match status" value="1"/>
</dbReference>
<dbReference type="Pfam" id="PF00589">
    <property type="entry name" value="Phage_integrase"/>
    <property type="match status" value="1"/>
</dbReference>
<dbReference type="AlphaFoldDB" id="A0A4R2PRV8"/>
<dbReference type="InterPro" id="IPR002104">
    <property type="entry name" value="Integrase_catalytic"/>
</dbReference>
<dbReference type="InterPro" id="IPR011010">
    <property type="entry name" value="DNA_brk_join_enz"/>
</dbReference>
<dbReference type="InParanoid" id="A0A4R2PRV8"/>
<feature type="domain" description="Tyr recombinase" evidence="2">
    <location>
        <begin position="46"/>
        <end position="108"/>
    </location>
</feature>
<dbReference type="GO" id="GO:0006310">
    <property type="term" value="P:DNA recombination"/>
    <property type="evidence" value="ECO:0007669"/>
    <property type="project" value="UniProtKB-KW"/>
</dbReference>
<dbReference type="GO" id="GO:0015074">
    <property type="term" value="P:DNA integration"/>
    <property type="evidence" value="ECO:0007669"/>
    <property type="project" value="InterPro"/>
</dbReference>
<accession>A0A4R2PRV8</accession>
<organism evidence="3 4">
    <name type="scientific">Rhodothalassium salexigens DSM 2132</name>
    <dbReference type="NCBI Taxonomy" id="1188247"/>
    <lineage>
        <taxon>Bacteria</taxon>
        <taxon>Pseudomonadati</taxon>
        <taxon>Pseudomonadota</taxon>
        <taxon>Alphaproteobacteria</taxon>
        <taxon>Rhodothalassiales</taxon>
        <taxon>Rhodothalassiaceae</taxon>
        <taxon>Rhodothalassium</taxon>
    </lineage>
</organism>
<dbReference type="RefSeq" id="WP_242463591.1">
    <property type="nucleotide sequence ID" value="NZ_JACIGF010000002.1"/>
</dbReference>
<proteinExistence type="predicted"/>
<dbReference type="GO" id="GO:0003677">
    <property type="term" value="F:DNA binding"/>
    <property type="evidence" value="ECO:0007669"/>
    <property type="project" value="InterPro"/>
</dbReference>
<protein>
    <submittedName>
        <fullName evidence="3">Phage integrase family protein</fullName>
    </submittedName>
</protein>
<keyword evidence="1" id="KW-0233">DNA recombination</keyword>
<sequence length="125" mass="14473">MPLYDRDGPLFPGLVERLEATPRRGPLIVMRDRPDRREKVHLPYKGDYFRHLYRRLADQAGLPRDLYFMGFRHGGLTELGDAQGTDQELMSLGGHKSRQMLTIYTRTTRTQAASAARKRRAMRAE</sequence>
<dbReference type="SUPFAM" id="SSF56349">
    <property type="entry name" value="DNA breaking-rejoining enzymes"/>
    <property type="match status" value="1"/>
</dbReference>
<comment type="caution">
    <text evidence="3">The sequence shown here is derived from an EMBL/GenBank/DDBJ whole genome shotgun (WGS) entry which is preliminary data.</text>
</comment>
<reference evidence="3 4" key="1">
    <citation type="submission" date="2019-03" db="EMBL/GenBank/DDBJ databases">
        <title>Genomic Encyclopedia of Type Strains, Phase IV (KMG-IV): sequencing the most valuable type-strain genomes for metagenomic binning, comparative biology and taxonomic classification.</title>
        <authorList>
            <person name="Goeker M."/>
        </authorList>
    </citation>
    <scope>NUCLEOTIDE SEQUENCE [LARGE SCALE GENOMIC DNA]</scope>
    <source>
        <strain evidence="3 4">DSM 2132</strain>
    </source>
</reference>
<evidence type="ECO:0000256" key="1">
    <source>
        <dbReference type="ARBA" id="ARBA00023172"/>
    </source>
</evidence>
<evidence type="ECO:0000313" key="4">
    <source>
        <dbReference type="Proteomes" id="UP000295399"/>
    </source>
</evidence>
<dbReference type="EMBL" id="SLXO01000002">
    <property type="protein sequence ID" value="TCP37658.1"/>
    <property type="molecule type" value="Genomic_DNA"/>
</dbReference>
<name>A0A4R2PRV8_RHOSA</name>
<evidence type="ECO:0000259" key="2">
    <source>
        <dbReference type="Pfam" id="PF00589"/>
    </source>
</evidence>